<accession>A0A1F7KZY6</accession>
<gene>
    <name evidence="1" type="ORF">A3K52_01490</name>
</gene>
<evidence type="ECO:0000313" key="1">
    <source>
        <dbReference type="EMBL" id="OGK73450.1"/>
    </source>
</evidence>
<dbReference type="Proteomes" id="UP000177050">
    <property type="component" value="Unassembled WGS sequence"/>
</dbReference>
<name>A0A1F7KZY6_9BACT</name>
<dbReference type="EMBL" id="MGBR01000001">
    <property type="protein sequence ID" value="OGK73450.1"/>
    <property type="molecule type" value="Genomic_DNA"/>
</dbReference>
<sequence>MKNVIEDAIDLANNILKTLSSKKDLVIVNIAINKPNTFIVEGYPKIPLSYGYQYSDTPKVLEQDGLVLGKTVGWWYVGIISKNSLTFRNRPQEINLDGNIDEVVESMRFIDKEMAIEYYFNVQDDDIGPNKSEHRAILVSRKKLEQFVGWYKGISPQFDEKTGVFSYRGVNVTIGGEKSVRRFKLLFDNLGGMVTKRQFYEATGKQDYVIIKNSRGVTQLHDSLEKGFGKIVEIIESEPILRKSIIMLQRDGFGMFVDKNAKL</sequence>
<organism evidence="1 2">
    <name type="scientific">Candidatus Roizmanbacteria bacterium RIFOXYD1_FULL_38_12</name>
    <dbReference type="NCBI Taxonomy" id="1802093"/>
    <lineage>
        <taxon>Bacteria</taxon>
        <taxon>Candidatus Roizmaniibacteriota</taxon>
    </lineage>
</organism>
<comment type="caution">
    <text evidence="1">The sequence shown here is derived from an EMBL/GenBank/DDBJ whole genome shotgun (WGS) entry which is preliminary data.</text>
</comment>
<proteinExistence type="predicted"/>
<evidence type="ECO:0000313" key="2">
    <source>
        <dbReference type="Proteomes" id="UP000177050"/>
    </source>
</evidence>
<dbReference type="AlphaFoldDB" id="A0A1F7KZY6"/>
<reference evidence="1 2" key="1">
    <citation type="journal article" date="2016" name="Nat. Commun.">
        <title>Thousands of microbial genomes shed light on interconnected biogeochemical processes in an aquifer system.</title>
        <authorList>
            <person name="Anantharaman K."/>
            <person name="Brown C.T."/>
            <person name="Hug L.A."/>
            <person name="Sharon I."/>
            <person name="Castelle C.J."/>
            <person name="Probst A.J."/>
            <person name="Thomas B.C."/>
            <person name="Singh A."/>
            <person name="Wilkins M.J."/>
            <person name="Karaoz U."/>
            <person name="Brodie E.L."/>
            <person name="Williams K.H."/>
            <person name="Hubbard S.S."/>
            <person name="Banfield J.F."/>
        </authorList>
    </citation>
    <scope>NUCLEOTIDE SEQUENCE [LARGE SCALE GENOMIC DNA]</scope>
</reference>
<protein>
    <submittedName>
        <fullName evidence="1">Uncharacterized protein</fullName>
    </submittedName>
</protein>